<reference evidence="2 3" key="1">
    <citation type="journal article" date="2018" name="Nat. Genet.">
        <title>The Rosa genome provides new insights in the design of modern roses.</title>
        <authorList>
            <person name="Bendahmane M."/>
        </authorList>
    </citation>
    <scope>NUCLEOTIDE SEQUENCE [LARGE SCALE GENOMIC DNA]</scope>
    <source>
        <strain evidence="3">cv. Old Blush</strain>
    </source>
</reference>
<proteinExistence type="predicted"/>
<dbReference type="Proteomes" id="UP000238479">
    <property type="component" value="Chromosome 1"/>
</dbReference>
<accession>A0A2P6SCV9</accession>
<organism evidence="2 3">
    <name type="scientific">Rosa chinensis</name>
    <name type="common">China rose</name>
    <dbReference type="NCBI Taxonomy" id="74649"/>
    <lineage>
        <taxon>Eukaryota</taxon>
        <taxon>Viridiplantae</taxon>
        <taxon>Streptophyta</taxon>
        <taxon>Embryophyta</taxon>
        <taxon>Tracheophyta</taxon>
        <taxon>Spermatophyta</taxon>
        <taxon>Magnoliopsida</taxon>
        <taxon>eudicotyledons</taxon>
        <taxon>Gunneridae</taxon>
        <taxon>Pentapetalae</taxon>
        <taxon>rosids</taxon>
        <taxon>fabids</taxon>
        <taxon>Rosales</taxon>
        <taxon>Rosaceae</taxon>
        <taxon>Rosoideae</taxon>
        <taxon>Rosoideae incertae sedis</taxon>
        <taxon>Rosa</taxon>
    </lineage>
</organism>
<sequence length="56" mass="6241">MFDGIPVKYSSWSREMELSKGLGIYALVLTAITQSILMLMSLSASAPRWCQDQTSQ</sequence>
<keyword evidence="1" id="KW-1133">Transmembrane helix</keyword>
<evidence type="ECO:0000313" key="2">
    <source>
        <dbReference type="EMBL" id="PRQ56515.1"/>
    </source>
</evidence>
<keyword evidence="1" id="KW-0472">Membrane</keyword>
<evidence type="ECO:0000256" key="1">
    <source>
        <dbReference type="SAM" id="Phobius"/>
    </source>
</evidence>
<keyword evidence="1" id="KW-0812">Transmembrane</keyword>
<name>A0A2P6SCV9_ROSCH</name>
<keyword evidence="3" id="KW-1185">Reference proteome</keyword>
<feature type="transmembrane region" description="Helical" evidence="1">
    <location>
        <begin position="22"/>
        <end position="42"/>
    </location>
</feature>
<gene>
    <name evidence="2" type="ORF">RchiOBHm_Chr1g0337241</name>
</gene>
<dbReference type="AlphaFoldDB" id="A0A2P6SCV9"/>
<evidence type="ECO:0000313" key="3">
    <source>
        <dbReference type="Proteomes" id="UP000238479"/>
    </source>
</evidence>
<dbReference type="Gramene" id="PRQ56515">
    <property type="protein sequence ID" value="PRQ56515"/>
    <property type="gene ID" value="RchiOBHm_Chr1g0337241"/>
</dbReference>
<comment type="caution">
    <text evidence="2">The sequence shown here is derived from an EMBL/GenBank/DDBJ whole genome shotgun (WGS) entry which is preliminary data.</text>
</comment>
<dbReference type="EMBL" id="PDCK01000039">
    <property type="protein sequence ID" value="PRQ56515.1"/>
    <property type="molecule type" value="Genomic_DNA"/>
</dbReference>
<protein>
    <submittedName>
        <fullName evidence="2">Uncharacterized protein</fullName>
    </submittedName>
</protein>